<sequence>MIEIEHLTKRYGAVTAVSDLSLQIDSGRTSVLLHAGTEDLYRLCGDIFLACAENNAVLLELTPRRASLEDVFLELNAGQPEAPAADEDTDKDKEARS</sequence>
<reference evidence="2" key="1">
    <citation type="journal article" date="2021" name="PeerJ">
        <title>Extensive microbial diversity within the chicken gut microbiome revealed by metagenomics and culture.</title>
        <authorList>
            <person name="Gilroy R."/>
            <person name="Ravi A."/>
            <person name="Getino M."/>
            <person name="Pursley I."/>
            <person name="Horton D.L."/>
            <person name="Alikhan N.F."/>
            <person name="Baker D."/>
            <person name="Gharbi K."/>
            <person name="Hall N."/>
            <person name="Watson M."/>
            <person name="Adriaenssens E.M."/>
            <person name="Foster-Nyarko E."/>
            <person name="Jarju S."/>
            <person name="Secka A."/>
            <person name="Antonio M."/>
            <person name="Oren A."/>
            <person name="Chaudhuri R.R."/>
            <person name="La Ragione R."/>
            <person name="Hildebrand F."/>
            <person name="Pallen M.J."/>
        </authorList>
    </citation>
    <scope>NUCLEOTIDE SEQUENCE</scope>
    <source>
        <strain evidence="2">ChiHjej9B8-13557</strain>
    </source>
</reference>
<proteinExistence type="predicted"/>
<gene>
    <name evidence="2" type="ORF">H9771_03905</name>
</gene>
<organism evidence="2 3">
    <name type="scientific">Candidatus Faecalibacterium faecipullorum</name>
    <dbReference type="NCBI Taxonomy" id="2838578"/>
    <lineage>
        <taxon>Bacteria</taxon>
        <taxon>Bacillati</taxon>
        <taxon>Bacillota</taxon>
        <taxon>Clostridia</taxon>
        <taxon>Eubacteriales</taxon>
        <taxon>Oscillospiraceae</taxon>
        <taxon>Faecalibacterium</taxon>
    </lineage>
</organism>
<name>A0A9D2MEW7_9FIRM</name>
<evidence type="ECO:0000313" key="3">
    <source>
        <dbReference type="Proteomes" id="UP000824211"/>
    </source>
</evidence>
<evidence type="ECO:0000313" key="2">
    <source>
        <dbReference type="EMBL" id="HJB58796.1"/>
    </source>
</evidence>
<accession>A0A9D2MEW7</accession>
<evidence type="ECO:0000256" key="1">
    <source>
        <dbReference type="SAM" id="MobiDB-lite"/>
    </source>
</evidence>
<evidence type="ECO:0008006" key="4">
    <source>
        <dbReference type="Google" id="ProtNLM"/>
    </source>
</evidence>
<feature type="region of interest" description="Disordered" evidence="1">
    <location>
        <begin position="77"/>
        <end position="97"/>
    </location>
</feature>
<dbReference type="AlphaFoldDB" id="A0A9D2MEW7"/>
<reference evidence="2" key="2">
    <citation type="submission" date="2021-04" db="EMBL/GenBank/DDBJ databases">
        <authorList>
            <person name="Gilroy R."/>
        </authorList>
    </citation>
    <scope>NUCLEOTIDE SEQUENCE</scope>
    <source>
        <strain evidence="2">ChiHjej9B8-13557</strain>
    </source>
</reference>
<protein>
    <recommendedName>
        <fullName evidence="4">ABC transporter ATP-binding protein</fullName>
    </recommendedName>
</protein>
<comment type="caution">
    <text evidence="2">The sequence shown here is derived from an EMBL/GenBank/DDBJ whole genome shotgun (WGS) entry which is preliminary data.</text>
</comment>
<dbReference type="Proteomes" id="UP000824211">
    <property type="component" value="Unassembled WGS sequence"/>
</dbReference>
<dbReference type="EMBL" id="DWXX01000070">
    <property type="protein sequence ID" value="HJB58796.1"/>
    <property type="molecule type" value="Genomic_DNA"/>
</dbReference>